<dbReference type="AlphaFoldDB" id="A0A3N6X7C7"/>
<dbReference type="Pfam" id="PF13472">
    <property type="entry name" value="Lipase_GDSL_2"/>
    <property type="match status" value="1"/>
</dbReference>
<dbReference type="CDD" id="cd01832">
    <property type="entry name" value="SGNH_hydrolase_like_1"/>
    <property type="match status" value="1"/>
</dbReference>
<evidence type="ECO:0000313" key="2">
    <source>
        <dbReference type="EMBL" id="RQN09925.1"/>
    </source>
</evidence>
<proteinExistence type="predicted"/>
<evidence type="ECO:0000313" key="3">
    <source>
        <dbReference type="Proteomes" id="UP000275225"/>
    </source>
</evidence>
<dbReference type="InterPro" id="IPR013830">
    <property type="entry name" value="SGNH_hydro"/>
</dbReference>
<dbReference type="PANTHER" id="PTHR43784:SF2">
    <property type="entry name" value="GDSL-LIKE LIPASE_ACYLHYDROLASE, PUTATIVE (AFU_ORTHOLOGUE AFUA_2G00820)-RELATED"/>
    <property type="match status" value="1"/>
</dbReference>
<dbReference type="EMBL" id="RQJX01000001">
    <property type="protein sequence ID" value="RQN09925.1"/>
    <property type="molecule type" value="Genomic_DNA"/>
</dbReference>
<keyword evidence="2" id="KW-0378">Hydrolase</keyword>
<sequence length="292" mass="32436">MAPFPDIDRCRLWSGRRGEPPVSTSLPGAGALVTAEYRRFVTFRRFVALGDSFTEGVGDPDPSRPNGVRGWADRVAEVLGRDEPDFGYANLAIRGRKLRPIIAEQLDPAIALQPDLVTIYAGANDILRPKVDIDDLIELYDAALGKLAATGARLVVFTAFDPAGYPIFGSLRGRFAVYNELVREIAERHGATIVDFWRLRDYRDDRMWDVDRMHMSSAGHQRMAMAVLDALGVRHDLEALPLVEIPPLSGAERRAANVEWVREYAGPWVKRRLTGTSSGDGLAAKYPSYTRL</sequence>
<dbReference type="GO" id="GO:0016787">
    <property type="term" value="F:hydrolase activity"/>
    <property type="evidence" value="ECO:0007669"/>
    <property type="project" value="UniProtKB-KW"/>
</dbReference>
<organism evidence="2 3">
    <name type="scientific">Aeromicrobium camelliae</name>
    <dbReference type="NCBI Taxonomy" id="1538144"/>
    <lineage>
        <taxon>Bacteria</taxon>
        <taxon>Bacillati</taxon>
        <taxon>Actinomycetota</taxon>
        <taxon>Actinomycetes</taxon>
        <taxon>Propionibacteriales</taxon>
        <taxon>Nocardioidaceae</taxon>
        <taxon>Aeromicrobium</taxon>
    </lineage>
</organism>
<dbReference type="InterPro" id="IPR053140">
    <property type="entry name" value="GDSL_Rv0518-like"/>
</dbReference>
<feature type="domain" description="SGNH hydrolase-type esterase" evidence="1">
    <location>
        <begin position="48"/>
        <end position="222"/>
    </location>
</feature>
<dbReference type="PANTHER" id="PTHR43784">
    <property type="entry name" value="GDSL-LIKE LIPASE/ACYLHYDROLASE, PUTATIVE (AFU_ORTHOLOGUE AFUA_2G00820)-RELATED"/>
    <property type="match status" value="1"/>
</dbReference>
<dbReference type="Gene3D" id="3.40.50.1110">
    <property type="entry name" value="SGNH hydrolase"/>
    <property type="match status" value="1"/>
</dbReference>
<dbReference type="InterPro" id="IPR036514">
    <property type="entry name" value="SGNH_hydro_sf"/>
</dbReference>
<comment type="caution">
    <text evidence="2">The sequence shown here is derived from an EMBL/GenBank/DDBJ whole genome shotgun (WGS) entry which is preliminary data.</text>
</comment>
<reference evidence="2 3" key="1">
    <citation type="submission" date="2018-11" db="EMBL/GenBank/DDBJ databases">
        <authorList>
            <person name="Li F."/>
        </authorList>
    </citation>
    <scope>NUCLEOTIDE SEQUENCE [LARGE SCALE GENOMIC DNA]</scope>
    <source>
        <strain evidence="2 3">YS17T</strain>
    </source>
</reference>
<keyword evidence="3" id="KW-1185">Reference proteome</keyword>
<dbReference type="Proteomes" id="UP000275225">
    <property type="component" value="Unassembled WGS sequence"/>
</dbReference>
<accession>A0A3N6X7C7</accession>
<evidence type="ECO:0000259" key="1">
    <source>
        <dbReference type="Pfam" id="PF13472"/>
    </source>
</evidence>
<name>A0A3N6X7C7_9ACTN</name>
<gene>
    <name evidence="2" type="ORF">EHW97_00005</name>
</gene>
<dbReference type="SUPFAM" id="SSF52266">
    <property type="entry name" value="SGNH hydrolase"/>
    <property type="match status" value="1"/>
</dbReference>
<dbReference type="OrthoDB" id="3465773at2"/>
<protein>
    <submittedName>
        <fullName evidence="2">SGNH/GDSL hydrolase family protein</fullName>
    </submittedName>
</protein>